<dbReference type="Gene3D" id="1.20.1440.30">
    <property type="entry name" value="Biosynthetic Protein domain"/>
    <property type="match status" value="1"/>
</dbReference>
<dbReference type="InterPro" id="IPR052036">
    <property type="entry name" value="Hydrolase/PRTase-associated"/>
</dbReference>
<reference evidence="1 2" key="1">
    <citation type="journal article" date="2019" name="Int. J. Syst. Evol. Microbiol.">
        <title>The Global Catalogue of Microorganisms (GCM) 10K type strain sequencing project: providing services to taxonomists for standard genome sequencing and annotation.</title>
        <authorList>
            <consortium name="The Broad Institute Genomics Platform"/>
            <consortium name="The Broad Institute Genome Sequencing Center for Infectious Disease"/>
            <person name="Wu L."/>
            <person name="Ma J."/>
        </authorList>
    </citation>
    <scope>NUCLEOTIDE SEQUENCE [LARGE SCALE GENOMIC DNA]</scope>
    <source>
        <strain evidence="1 2">JCM 11136</strain>
    </source>
</reference>
<comment type="caution">
    <text evidence="1">The sequence shown here is derived from an EMBL/GenBank/DDBJ whole genome shotgun (WGS) entry which is preliminary data.</text>
</comment>
<dbReference type="PANTHER" id="PTHR31299:SF0">
    <property type="entry name" value="ESTERASE, PUTATIVE (AFU_ORTHOLOGUE AFUA_1G05850)-RELATED"/>
    <property type="match status" value="1"/>
</dbReference>
<keyword evidence="2" id="KW-1185">Reference proteome</keyword>
<dbReference type="Gene3D" id="3.30.1870.10">
    <property type="entry name" value="EreA-like, domain 2"/>
    <property type="match status" value="1"/>
</dbReference>
<gene>
    <name evidence="1" type="ORF">GCM10009560_33960</name>
</gene>
<evidence type="ECO:0000313" key="1">
    <source>
        <dbReference type="EMBL" id="GAA0929838.1"/>
    </source>
</evidence>
<dbReference type="Gene3D" id="3.40.1660.10">
    <property type="entry name" value="EreA-like (biosynthetic domain)"/>
    <property type="match status" value="1"/>
</dbReference>
<accession>A0ABN1PL74</accession>
<sequence>MTDEVVAWLAERAVPLRDLTPGRGTADLAPFGAALDGVRVAGLGEATHGSREFFLLKHRLLEYLVEELGFTVVAMEASEAAAMAIDAYVRGAPGDAAALVEGLGFWTWSTAEVLDVVEWLRRHNATARRKVRFIGFDPQHPGASLDALRTELGDDPLLAPLAPLATARIGGAPLDPQVVADAVRLEAALAAGGSQAARAHARILRQLADLATRPYAHTDAERTLAFARDRHMADNITALLDDPAAKVAVWAHNGHIAKSTVGSTPIPSMGSYLADRFGPAYYALGLLFAQGEFRARRTRFGRVDAARPPVTFTVPRADNATTVEARLFRACPDDHLADLRGGPRPAAVEAWLRERLHLRVFGAAASRFTHKFTFGTGVLADDYDGLALVTRTTASVPLP</sequence>
<dbReference type="CDD" id="cd14728">
    <property type="entry name" value="Ere-like"/>
    <property type="match status" value="1"/>
</dbReference>
<organism evidence="1 2">
    <name type="scientific">Nonomuraea longicatena</name>
    <dbReference type="NCBI Taxonomy" id="83682"/>
    <lineage>
        <taxon>Bacteria</taxon>
        <taxon>Bacillati</taxon>
        <taxon>Actinomycetota</taxon>
        <taxon>Actinomycetes</taxon>
        <taxon>Streptosporangiales</taxon>
        <taxon>Streptosporangiaceae</taxon>
        <taxon>Nonomuraea</taxon>
    </lineage>
</organism>
<dbReference type="RefSeq" id="WP_343950836.1">
    <property type="nucleotide sequence ID" value="NZ_BAAAHQ010000015.1"/>
</dbReference>
<dbReference type="Pfam" id="PF05139">
    <property type="entry name" value="Erythro_esteras"/>
    <property type="match status" value="1"/>
</dbReference>
<protein>
    <submittedName>
        <fullName evidence="1">Erythromycin esterase family protein</fullName>
    </submittedName>
</protein>
<evidence type="ECO:0000313" key="2">
    <source>
        <dbReference type="Proteomes" id="UP001501578"/>
    </source>
</evidence>
<proteinExistence type="predicted"/>
<dbReference type="InterPro" id="IPR007815">
    <property type="entry name" value="Emycin_Estase"/>
</dbReference>
<dbReference type="PANTHER" id="PTHR31299">
    <property type="entry name" value="ESTERASE, PUTATIVE (AFU_ORTHOLOGUE AFUA_1G05850)-RELATED"/>
    <property type="match status" value="1"/>
</dbReference>
<dbReference type="Proteomes" id="UP001501578">
    <property type="component" value="Unassembled WGS sequence"/>
</dbReference>
<name>A0ABN1PL74_9ACTN</name>
<dbReference type="SUPFAM" id="SSF159501">
    <property type="entry name" value="EreA/ChaN-like"/>
    <property type="match status" value="1"/>
</dbReference>
<dbReference type="EMBL" id="BAAAHQ010000015">
    <property type="protein sequence ID" value="GAA0929838.1"/>
    <property type="molecule type" value="Genomic_DNA"/>
</dbReference>